<proteinExistence type="inferred from homology"/>
<evidence type="ECO:0000313" key="7">
    <source>
        <dbReference type="EMBL" id="MBO0610302.1"/>
    </source>
</evidence>
<dbReference type="EC" id="4.2.1.96" evidence="3"/>
<keyword evidence="5" id="KW-0456">Lyase</keyword>
<evidence type="ECO:0000313" key="8">
    <source>
        <dbReference type="Proteomes" id="UP000664617"/>
    </source>
</evidence>
<dbReference type="InterPro" id="IPR029068">
    <property type="entry name" value="Glyas_Bleomycin-R_OHBP_Dase"/>
</dbReference>
<dbReference type="EMBL" id="JAFMPK010000047">
    <property type="protein sequence ID" value="MBO0610302.1"/>
    <property type="molecule type" value="Genomic_DNA"/>
</dbReference>
<evidence type="ECO:0000256" key="1">
    <source>
        <dbReference type="ARBA" id="ARBA00001554"/>
    </source>
</evidence>
<evidence type="ECO:0000259" key="6">
    <source>
        <dbReference type="Pfam" id="PF18029"/>
    </source>
</evidence>
<feature type="domain" description="Glyoxalase-like" evidence="6">
    <location>
        <begin position="107"/>
        <end position="215"/>
    </location>
</feature>
<comment type="caution">
    <text evidence="7">The sequence shown here is derived from an EMBL/GenBank/DDBJ whole genome shotgun (WGS) entry which is preliminary data.</text>
</comment>
<dbReference type="InterPro" id="IPR001533">
    <property type="entry name" value="Pterin_deHydtase"/>
</dbReference>
<dbReference type="PANTHER" id="PTHR12599:SF0">
    <property type="entry name" value="PTERIN-4-ALPHA-CARBINOLAMINE DEHYDRATASE"/>
    <property type="match status" value="1"/>
</dbReference>
<dbReference type="Pfam" id="PF18029">
    <property type="entry name" value="Glyoxalase_6"/>
    <property type="match status" value="1"/>
</dbReference>
<comment type="similarity">
    <text evidence="2">Belongs to the pterin-4-alpha-carbinolamine dehydratase family.</text>
</comment>
<organism evidence="7 8">
    <name type="scientific">Myceligenerans salitolerans</name>
    <dbReference type="NCBI Taxonomy" id="1230528"/>
    <lineage>
        <taxon>Bacteria</taxon>
        <taxon>Bacillati</taxon>
        <taxon>Actinomycetota</taxon>
        <taxon>Actinomycetes</taxon>
        <taxon>Micrococcales</taxon>
        <taxon>Promicromonosporaceae</taxon>
        <taxon>Myceligenerans</taxon>
    </lineage>
</organism>
<gene>
    <name evidence="7" type="ORF">J0911_14815</name>
</gene>
<dbReference type="SUPFAM" id="SSF55248">
    <property type="entry name" value="PCD-like"/>
    <property type="match status" value="1"/>
</dbReference>
<keyword evidence="8" id="KW-1185">Reference proteome</keyword>
<name>A0ABS3IB84_9MICO</name>
<dbReference type="InterPro" id="IPR036428">
    <property type="entry name" value="PCD_sf"/>
</dbReference>
<dbReference type="InterPro" id="IPR041581">
    <property type="entry name" value="Glyoxalase_6"/>
</dbReference>
<evidence type="ECO:0000256" key="5">
    <source>
        <dbReference type="ARBA" id="ARBA00023239"/>
    </source>
</evidence>
<reference evidence="8" key="2">
    <citation type="submission" date="2023-07" db="EMBL/GenBank/DDBJ databases">
        <title>Myceligenerans salitolerans sp. nov., a halotolerant actinomycete isolated from a salt lake in Xinjiang, China.</title>
        <authorList>
            <person name="Guan T."/>
        </authorList>
    </citation>
    <scope>NUCLEOTIDE SEQUENCE [LARGE SCALE GENOMIC DNA]</scope>
    <source>
        <strain evidence="8">XHU 5031</strain>
    </source>
</reference>
<dbReference type="Proteomes" id="UP000664617">
    <property type="component" value="Unassembled WGS sequence"/>
</dbReference>
<protein>
    <recommendedName>
        <fullName evidence="4">Putative pterin-4-alpha-carbinolamine dehydratase</fullName>
        <ecNumber evidence="3">4.2.1.96</ecNumber>
    </recommendedName>
</protein>
<accession>A0ABS3IB84</accession>
<sequence>MSTLTGQQIAGSGLTGWVFLGDALYTRAATGSFATGLTLVAAVGAAAEAANHHPDVDLRYPHVDLRLTSHDAGGVTERDVSLARTITDLARDAGVTLDGAGLSRLELALDTPARDGVRPFWREFLAYEGEAADGDRPWAADELGDPTGRLPVVWFQASGREEPRQRWHLDVWVDPSQVQGRIERAVAAGGRVVDDSEAPAFWVLSDAEGNRSCLCTWQDRDDETV</sequence>
<dbReference type="Pfam" id="PF01329">
    <property type="entry name" value="Pterin_4a"/>
    <property type="match status" value="1"/>
</dbReference>
<dbReference type="SUPFAM" id="SSF54593">
    <property type="entry name" value="Glyoxalase/Bleomycin resistance protein/Dihydroxybiphenyl dioxygenase"/>
    <property type="match status" value="1"/>
</dbReference>
<dbReference type="PANTHER" id="PTHR12599">
    <property type="entry name" value="PTERIN-4-ALPHA-CARBINOLAMINE DEHYDRATASE"/>
    <property type="match status" value="1"/>
</dbReference>
<dbReference type="Gene3D" id="3.30.1360.20">
    <property type="entry name" value="Transcriptional coactivator/pterin dehydratase"/>
    <property type="match status" value="1"/>
</dbReference>
<dbReference type="CDD" id="cd00488">
    <property type="entry name" value="PCD_DCoH"/>
    <property type="match status" value="1"/>
</dbReference>
<evidence type="ECO:0000256" key="2">
    <source>
        <dbReference type="ARBA" id="ARBA00006472"/>
    </source>
</evidence>
<comment type="catalytic activity">
    <reaction evidence="1">
        <text>(4aS,6R)-4a-hydroxy-L-erythro-5,6,7,8-tetrahydrobiopterin = (6R)-L-erythro-6,7-dihydrobiopterin + H2O</text>
        <dbReference type="Rhea" id="RHEA:11920"/>
        <dbReference type="ChEBI" id="CHEBI:15377"/>
        <dbReference type="ChEBI" id="CHEBI:15642"/>
        <dbReference type="ChEBI" id="CHEBI:43120"/>
        <dbReference type="EC" id="4.2.1.96"/>
    </reaction>
</comment>
<evidence type="ECO:0000256" key="4">
    <source>
        <dbReference type="ARBA" id="ARBA00021735"/>
    </source>
</evidence>
<dbReference type="RefSeq" id="WP_207276230.1">
    <property type="nucleotide sequence ID" value="NZ_JAFMPK010000047.1"/>
</dbReference>
<dbReference type="Gene3D" id="3.10.180.10">
    <property type="entry name" value="2,3-Dihydroxybiphenyl 1,2-Dioxygenase, domain 1"/>
    <property type="match status" value="1"/>
</dbReference>
<evidence type="ECO:0000256" key="3">
    <source>
        <dbReference type="ARBA" id="ARBA00013252"/>
    </source>
</evidence>
<reference evidence="7 8" key="1">
    <citation type="submission" date="2021-03" db="EMBL/GenBank/DDBJ databases">
        <authorList>
            <person name="Xin L."/>
        </authorList>
    </citation>
    <scope>NUCLEOTIDE SEQUENCE [LARGE SCALE GENOMIC DNA]</scope>
    <source>
        <strain evidence="7 8">XHU 5031</strain>
    </source>
</reference>